<keyword evidence="3" id="KW-1185">Reference proteome</keyword>
<dbReference type="EMBL" id="JACKTY010000045">
    <property type="protein sequence ID" value="MCV7229594.1"/>
    <property type="molecule type" value="Genomic_DNA"/>
</dbReference>
<accession>A0ABT3CJH2</accession>
<evidence type="ECO:0000256" key="1">
    <source>
        <dbReference type="SAM" id="MobiDB-lite"/>
    </source>
</evidence>
<dbReference type="SUPFAM" id="SSF55469">
    <property type="entry name" value="FMN-dependent nitroreductase-like"/>
    <property type="match status" value="2"/>
</dbReference>
<dbReference type="RefSeq" id="WP_264070850.1">
    <property type="nucleotide sequence ID" value="NZ_JACKTY010000045.1"/>
</dbReference>
<dbReference type="InterPro" id="IPR000415">
    <property type="entry name" value="Nitroreductase-like"/>
</dbReference>
<dbReference type="Gene3D" id="3.40.109.10">
    <property type="entry name" value="NADH Oxidase"/>
    <property type="match status" value="2"/>
</dbReference>
<organism evidence="2 3">
    <name type="scientific">Mycolicibacterium komossense</name>
    <dbReference type="NCBI Taxonomy" id="1779"/>
    <lineage>
        <taxon>Bacteria</taxon>
        <taxon>Bacillati</taxon>
        <taxon>Actinomycetota</taxon>
        <taxon>Actinomycetes</taxon>
        <taxon>Mycobacteriales</taxon>
        <taxon>Mycobacteriaceae</taxon>
        <taxon>Mycolicibacterium</taxon>
    </lineage>
</organism>
<gene>
    <name evidence="2" type="ORF">H7J73_26650</name>
</gene>
<reference evidence="2 3" key="1">
    <citation type="journal article" date="2022" name="BMC Genomics">
        <title>Comparative genome analysis of mycobacteria focusing on tRNA and non-coding RNA.</title>
        <authorList>
            <person name="Behra P.R.K."/>
            <person name="Pettersson B.M.F."/>
            <person name="Ramesh M."/>
            <person name="Das S."/>
            <person name="Dasgupta S."/>
            <person name="Kirsebom L.A."/>
        </authorList>
    </citation>
    <scope>NUCLEOTIDE SEQUENCE [LARGE SCALE GENOMIC DNA]</scope>
    <source>
        <strain evidence="2 3">DSM 44078</strain>
    </source>
</reference>
<dbReference type="PANTHER" id="PTHR23026:SF123">
    <property type="entry name" value="NAD(P)H NITROREDUCTASE RV3131-RELATED"/>
    <property type="match status" value="1"/>
</dbReference>
<protein>
    <submittedName>
        <fullName evidence="2">NAD(P)H nitroreductase</fullName>
    </submittedName>
</protein>
<dbReference type="Proteomes" id="UP001526201">
    <property type="component" value="Unassembled WGS sequence"/>
</dbReference>
<dbReference type="NCBIfam" id="NF047509">
    <property type="entry name" value="Rv3131_FMN_oxido"/>
    <property type="match status" value="1"/>
</dbReference>
<name>A0ABT3CJH2_9MYCO</name>
<comment type="caution">
    <text evidence="2">The sequence shown here is derived from an EMBL/GenBank/DDBJ whole genome shotgun (WGS) entry which is preliminary data.</text>
</comment>
<dbReference type="PANTHER" id="PTHR23026">
    <property type="entry name" value="NADPH NITROREDUCTASE"/>
    <property type="match status" value="1"/>
</dbReference>
<sequence>MTSRTVVSHDVVAEAVHRACRAPSIHNSQPWRFVDDADSLQLFLDRDRLVDTDSSGRQALLSCGAVLDHLTVAMAATGWASHVDYYPNPNDHTHLASVDFSPMSFVTDAHRLRAEAIMARRTDRLPFEAPSGWDAVEVLLRHGVGDDLAQLDVLPVNARPRLAEASQLTESLRLYDSSYHSELSWWTGPFGSSDGIPQSSLISAAESDRVDIGRNFPVTHHRERRSQVAEDTSKVLVLSALDDTRRDILACGQALSMTLLEATMAGLATCPLTHMTELEASCDILRELTGRALPQVVIRVGVVPATDTAPPPTPRRPLDEVLTWRPAHSRR</sequence>
<proteinExistence type="predicted"/>
<evidence type="ECO:0000313" key="3">
    <source>
        <dbReference type="Proteomes" id="UP001526201"/>
    </source>
</evidence>
<evidence type="ECO:0000313" key="2">
    <source>
        <dbReference type="EMBL" id="MCV7229594.1"/>
    </source>
</evidence>
<dbReference type="InterPro" id="IPR050627">
    <property type="entry name" value="Nitroreductase/BluB"/>
</dbReference>
<feature type="region of interest" description="Disordered" evidence="1">
    <location>
        <begin position="306"/>
        <end position="331"/>
    </location>
</feature>